<feature type="domain" description="UDP-N-acetylglucosamine 2-epimerase" evidence="1">
    <location>
        <begin position="24"/>
        <end position="357"/>
    </location>
</feature>
<name>A0A6V8MYM4_9BACT</name>
<protein>
    <submittedName>
        <fullName evidence="2">UDP-N-acetyl glucosamine 2-epimerase</fullName>
    </submittedName>
</protein>
<dbReference type="Proteomes" id="UP000568888">
    <property type="component" value="Unassembled WGS sequence"/>
</dbReference>
<organism evidence="2 3">
    <name type="scientific">Geomonas paludis</name>
    <dbReference type="NCBI Taxonomy" id="2740185"/>
    <lineage>
        <taxon>Bacteria</taxon>
        <taxon>Pseudomonadati</taxon>
        <taxon>Thermodesulfobacteriota</taxon>
        <taxon>Desulfuromonadia</taxon>
        <taxon>Geobacterales</taxon>
        <taxon>Geobacteraceae</taxon>
        <taxon>Geomonas</taxon>
    </lineage>
</organism>
<dbReference type="NCBIfam" id="TIGR03568">
    <property type="entry name" value="NeuC_NnaA"/>
    <property type="match status" value="1"/>
</dbReference>
<dbReference type="InterPro" id="IPR029767">
    <property type="entry name" value="WecB-like"/>
</dbReference>
<evidence type="ECO:0000259" key="1">
    <source>
        <dbReference type="Pfam" id="PF02350"/>
    </source>
</evidence>
<proteinExistence type="predicted"/>
<dbReference type="SUPFAM" id="SSF53756">
    <property type="entry name" value="UDP-Glycosyltransferase/glycogen phosphorylase"/>
    <property type="match status" value="1"/>
</dbReference>
<accession>A0A6V8MYM4</accession>
<dbReference type="GO" id="GO:0004553">
    <property type="term" value="F:hydrolase activity, hydrolyzing O-glycosyl compounds"/>
    <property type="evidence" value="ECO:0007669"/>
    <property type="project" value="InterPro"/>
</dbReference>
<dbReference type="InterPro" id="IPR020004">
    <property type="entry name" value="UDP-GlcNAc_Epase"/>
</dbReference>
<dbReference type="EMBL" id="BLXY01000008">
    <property type="protein sequence ID" value="GFO65326.1"/>
    <property type="molecule type" value="Genomic_DNA"/>
</dbReference>
<dbReference type="AlphaFoldDB" id="A0A6V8MYM4"/>
<dbReference type="Pfam" id="PF02350">
    <property type="entry name" value="Epimerase_2"/>
    <property type="match status" value="1"/>
</dbReference>
<dbReference type="InterPro" id="IPR003331">
    <property type="entry name" value="UDP_GlcNAc_Epimerase_2_dom"/>
</dbReference>
<dbReference type="PANTHER" id="PTHR43174">
    <property type="entry name" value="UDP-N-ACETYLGLUCOSAMINE 2-EPIMERASE"/>
    <property type="match status" value="1"/>
</dbReference>
<gene>
    <name evidence="2" type="primary">neuC</name>
    <name evidence="2" type="ORF">GMPD_32450</name>
</gene>
<sequence length="377" mass="41719">MARKVLFLTGTRADFGKLKSLMHALDREEGFEVHVFVTGMHVLPKYGNTGDEVEKAGFQRIFKFINQKSNDSMDNILANTILGLSNYVDLTKPDLMVIHGDRAEALAGAIVGAFNNILVAHIEGGEVSGTIDESIRHSISKLAHLHFVANDEAKARLMRMGEPGGNIFTIGSPDLDLMMSDALPSLAEVKERYEIPFEHYGIFTYHPVTTSLHNLLAKVKEVKAALLESGRNYVVIYPNNDPGSEIIIEELEALRGNPHFRIFPSVRFEAFLVLLKHADFMIGNSSAAVREAPFYGVCSINIGTRQDGRCQSGCILNVHESRGEVMAAIEQCASQRGERSTHFGHGNSTDQFVSLLKDPRLWEVSVQKRFADHPEAA</sequence>
<reference evidence="3" key="1">
    <citation type="submission" date="2020-06" db="EMBL/GenBank/DDBJ databases">
        <title>Draft genomic sequecing of Geomonas sp. Red736.</title>
        <authorList>
            <person name="Itoh H."/>
            <person name="Xu Z.X."/>
            <person name="Ushijima N."/>
            <person name="Masuda Y."/>
            <person name="Shiratori Y."/>
            <person name="Senoo K."/>
        </authorList>
    </citation>
    <scope>NUCLEOTIDE SEQUENCE [LARGE SCALE GENOMIC DNA]</scope>
    <source>
        <strain evidence="3">Red736</strain>
    </source>
</reference>
<dbReference type="PANTHER" id="PTHR43174:SF3">
    <property type="entry name" value="UDP-N-ACETYLGLUCOSAMINE 2-EPIMERASE"/>
    <property type="match status" value="1"/>
</dbReference>
<dbReference type="RefSeq" id="WP_183349292.1">
    <property type="nucleotide sequence ID" value="NZ_BLXY01000008.1"/>
</dbReference>
<evidence type="ECO:0000313" key="2">
    <source>
        <dbReference type="EMBL" id="GFO65326.1"/>
    </source>
</evidence>
<dbReference type="Gene3D" id="3.40.50.2000">
    <property type="entry name" value="Glycogen Phosphorylase B"/>
    <property type="match status" value="2"/>
</dbReference>
<evidence type="ECO:0000313" key="3">
    <source>
        <dbReference type="Proteomes" id="UP000568888"/>
    </source>
</evidence>
<comment type="caution">
    <text evidence="2">The sequence shown here is derived from an EMBL/GenBank/DDBJ whole genome shotgun (WGS) entry which is preliminary data.</text>
</comment>
<dbReference type="GO" id="GO:0006047">
    <property type="term" value="P:UDP-N-acetylglucosamine metabolic process"/>
    <property type="evidence" value="ECO:0007669"/>
    <property type="project" value="InterPro"/>
</dbReference>